<dbReference type="InterPro" id="IPR000210">
    <property type="entry name" value="BTB/POZ_dom"/>
</dbReference>
<feature type="domain" description="BTB" evidence="2">
    <location>
        <begin position="52"/>
        <end position="119"/>
    </location>
</feature>
<sequence length="356" mass="39131">MSAVTRKRARQDAAADQEVSKRKRSDTAEPDDNTSTVTADIQTTRDVEFWLDDGTAIITARDVEFRVYKGVLATHSPFFKDLLAQSHATRTVSLDAAQQISCPVVKVDDSPEDLRHILRAYMPRTDARIFDAKDPSFDIISASIRLGRKYGIAPLVEQSLAFLKSHYTDSYDTWTSQTSYVPEGWNLLESIGVLNLARLTGESSILPTALLVCTQMGPAVVRGFRREDGTLETLPLDDLALYFEAKTEIRKATLKAMLHTLAPVVAATCKAPATCQNVLREAVLGLCAYVDNLIDDDPFGNSFEQYVKGGKLAVCGACLVAVQEREDSELRKMWSRLPEIMGVTVPGWGQPAAQGG</sequence>
<protein>
    <recommendedName>
        <fullName evidence="2">BTB domain-containing protein</fullName>
    </recommendedName>
</protein>
<accession>A0A5C3P9N1</accession>
<evidence type="ECO:0000259" key="2">
    <source>
        <dbReference type="PROSITE" id="PS50097"/>
    </source>
</evidence>
<feature type="region of interest" description="Disordered" evidence="1">
    <location>
        <begin position="1"/>
        <end position="37"/>
    </location>
</feature>
<proteinExistence type="predicted"/>
<reference evidence="3 4" key="1">
    <citation type="journal article" date="2019" name="Nat. Ecol. Evol.">
        <title>Megaphylogeny resolves global patterns of mushroom evolution.</title>
        <authorList>
            <person name="Varga T."/>
            <person name="Krizsan K."/>
            <person name="Foldi C."/>
            <person name="Dima B."/>
            <person name="Sanchez-Garcia M."/>
            <person name="Sanchez-Ramirez S."/>
            <person name="Szollosi G.J."/>
            <person name="Szarkandi J.G."/>
            <person name="Papp V."/>
            <person name="Albert L."/>
            <person name="Andreopoulos W."/>
            <person name="Angelini C."/>
            <person name="Antonin V."/>
            <person name="Barry K.W."/>
            <person name="Bougher N.L."/>
            <person name="Buchanan P."/>
            <person name="Buyck B."/>
            <person name="Bense V."/>
            <person name="Catcheside P."/>
            <person name="Chovatia M."/>
            <person name="Cooper J."/>
            <person name="Damon W."/>
            <person name="Desjardin D."/>
            <person name="Finy P."/>
            <person name="Geml J."/>
            <person name="Haridas S."/>
            <person name="Hughes K."/>
            <person name="Justo A."/>
            <person name="Karasinski D."/>
            <person name="Kautmanova I."/>
            <person name="Kiss B."/>
            <person name="Kocsube S."/>
            <person name="Kotiranta H."/>
            <person name="LaButti K.M."/>
            <person name="Lechner B.E."/>
            <person name="Liimatainen K."/>
            <person name="Lipzen A."/>
            <person name="Lukacs Z."/>
            <person name="Mihaltcheva S."/>
            <person name="Morgado L.N."/>
            <person name="Niskanen T."/>
            <person name="Noordeloos M.E."/>
            <person name="Ohm R.A."/>
            <person name="Ortiz-Santana B."/>
            <person name="Ovrebo C."/>
            <person name="Racz N."/>
            <person name="Riley R."/>
            <person name="Savchenko A."/>
            <person name="Shiryaev A."/>
            <person name="Soop K."/>
            <person name="Spirin V."/>
            <person name="Szebenyi C."/>
            <person name="Tomsovsky M."/>
            <person name="Tulloss R.E."/>
            <person name="Uehling J."/>
            <person name="Grigoriev I.V."/>
            <person name="Vagvolgyi C."/>
            <person name="Papp T."/>
            <person name="Martin F.M."/>
            <person name="Miettinen O."/>
            <person name="Hibbett D.S."/>
            <person name="Nagy L.G."/>
        </authorList>
    </citation>
    <scope>NUCLEOTIDE SEQUENCE [LARGE SCALE GENOMIC DNA]</scope>
    <source>
        <strain evidence="3 4">HHB13444</strain>
    </source>
</reference>
<organism evidence="3 4">
    <name type="scientific">Polyporus arcularius HHB13444</name>
    <dbReference type="NCBI Taxonomy" id="1314778"/>
    <lineage>
        <taxon>Eukaryota</taxon>
        <taxon>Fungi</taxon>
        <taxon>Dikarya</taxon>
        <taxon>Basidiomycota</taxon>
        <taxon>Agaricomycotina</taxon>
        <taxon>Agaricomycetes</taxon>
        <taxon>Polyporales</taxon>
        <taxon>Polyporaceae</taxon>
        <taxon>Polyporus</taxon>
    </lineage>
</organism>
<dbReference type="Proteomes" id="UP000308197">
    <property type="component" value="Unassembled WGS sequence"/>
</dbReference>
<evidence type="ECO:0000256" key="1">
    <source>
        <dbReference type="SAM" id="MobiDB-lite"/>
    </source>
</evidence>
<dbReference type="InterPro" id="IPR011333">
    <property type="entry name" value="SKP1/BTB/POZ_sf"/>
</dbReference>
<dbReference type="EMBL" id="ML211244">
    <property type="protein sequence ID" value="TFK85589.1"/>
    <property type="molecule type" value="Genomic_DNA"/>
</dbReference>
<name>A0A5C3P9N1_9APHY</name>
<keyword evidence="4" id="KW-1185">Reference proteome</keyword>
<dbReference type="Gene3D" id="3.30.710.10">
    <property type="entry name" value="Potassium Channel Kv1.1, Chain A"/>
    <property type="match status" value="1"/>
</dbReference>
<dbReference type="SMART" id="SM00225">
    <property type="entry name" value="BTB"/>
    <property type="match status" value="1"/>
</dbReference>
<dbReference type="CDD" id="cd18186">
    <property type="entry name" value="BTB_POZ_ZBTB_KLHL-like"/>
    <property type="match status" value="1"/>
</dbReference>
<dbReference type="AlphaFoldDB" id="A0A5C3P9N1"/>
<dbReference type="PROSITE" id="PS50097">
    <property type="entry name" value="BTB"/>
    <property type="match status" value="1"/>
</dbReference>
<evidence type="ECO:0000313" key="3">
    <source>
        <dbReference type="EMBL" id="TFK85589.1"/>
    </source>
</evidence>
<dbReference type="InParanoid" id="A0A5C3P9N1"/>
<gene>
    <name evidence="3" type="ORF">K466DRAFT_601034</name>
</gene>
<dbReference type="Pfam" id="PF00651">
    <property type="entry name" value="BTB"/>
    <property type="match status" value="1"/>
</dbReference>
<evidence type="ECO:0000313" key="4">
    <source>
        <dbReference type="Proteomes" id="UP000308197"/>
    </source>
</evidence>